<name>A0A813P6R3_9BILA</name>
<dbReference type="SUPFAM" id="SSF56112">
    <property type="entry name" value="Protein kinase-like (PK-like)"/>
    <property type="match status" value="1"/>
</dbReference>
<reference evidence="2" key="1">
    <citation type="submission" date="2021-02" db="EMBL/GenBank/DDBJ databases">
        <authorList>
            <person name="Nowell W R."/>
        </authorList>
    </citation>
    <scope>NUCLEOTIDE SEQUENCE</scope>
</reference>
<dbReference type="EMBL" id="CAJOAX010003408">
    <property type="protein sequence ID" value="CAF3852683.1"/>
    <property type="molecule type" value="Genomic_DNA"/>
</dbReference>
<gene>
    <name evidence="3" type="ORF">OTI717_LOCUS21258</name>
    <name evidence="2" type="ORF">RFH988_LOCUS1231</name>
</gene>
<evidence type="ECO:0000313" key="4">
    <source>
        <dbReference type="Proteomes" id="UP000663882"/>
    </source>
</evidence>
<evidence type="ECO:0000313" key="2">
    <source>
        <dbReference type="EMBL" id="CAF0749815.1"/>
    </source>
</evidence>
<protein>
    <recommendedName>
        <fullName evidence="1">Protein kinase domain-containing protein</fullName>
    </recommendedName>
</protein>
<dbReference type="Proteomes" id="UP000663882">
    <property type="component" value="Unassembled WGS sequence"/>
</dbReference>
<accession>A0A813P6R3</accession>
<dbReference type="GO" id="GO:0005524">
    <property type="term" value="F:ATP binding"/>
    <property type="evidence" value="ECO:0007669"/>
    <property type="project" value="InterPro"/>
</dbReference>
<proteinExistence type="predicted"/>
<dbReference type="Gene3D" id="3.30.200.20">
    <property type="entry name" value="Phosphorylase Kinase, domain 1"/>
    <property type="match status" value="1"/>
</dbReference>
<comment type="caution">
    <text evidence="2">The sequence shown here is derived from an EMBL/GenBank/DDBJ whole genome shotgun (WGS) entry which is preliminary data.</text>
</comment>
<dbReference type="AlphaFoldDB" id="A0A813P6R3"/>
<dbReference type="InterPro" id="IPR011009">
    <property type="entry name" value="Kinase-like_dom_sf"/>
</dbReference>
<organism evidence="2 4">
    <name type="scientific">Rotaria sordida</name>
    <dbReference type="NCBI Taxonomy" id="392033"/>
    <lineage>
        <taxon>Eukaryota</taxon>
        <taxon>Metazoa</taxon>
        <taxon>Spiralia</taxon>
        <taxon>Gnathifera</taxon>
        <taxon>Rotifera</taxon>
        <taxon>Eurotatoria</taxon>
        <taxon>Bdelloidea</taxon>
        <taxon>Philodinida</taxon>
        <taxon>Philodinidae</taxon>
        <taxon>Rotaria</taxon>
    </lineage>
</organism>
<dbReference type="PROSITE" id="PS50011">
    <property type="entry name" value="PROTEIN_KINASE_DOM"/>
    <property type="match status" value="1"/>
</dbReference>
<dbReference type="InterPro" id="IPR000719">
    <property type="entry name" value="Prot_kinase_dom"/>
</dbReference>
<evidence type="ECO:0000259" key="1">
    <source>
        <dbReference type="PROSITE" id="PS50011"/>
    </source>
</evidence>
<dbReference type="Proteomes" id="UP000663823">
    <property type="component" value="Unassembled WGS sequence"/>
</dbReference>
<feature type="domain" description="Protein kinase" evidence="1">
    <location>
        <begin position="35"/>
        <end position="92"/>
    </location>
</feature>
<sequence>MGGVSNSLLSLDHAYFTDGRDHLVDEVVYIHTKPYTFQQNLGAGGFGAVYMVKRSDSVDVTVKVIDKSGVPYMTEALVMSYLTEVSHLEKLR</sequence>
<dbReference type="EMBL" id="CAJNOO010000023">
    <property type="protein sequence ID" value="CAF0749815.1"/>
    <property type="molecule type" value="Genomic_DNA"/>
</dbReference>
<evidence type="ECO:0000313" key="3">
    <source>
        <dbReference type="EMBL" id="CAF3852683.1"/>
    </source>
</evidence>
<dbReference type="GO" id="GO:0004672">
    <property type="term" value="F:protein kinase activity"/>
    <property type="evidence" value="ECO:0007669"/>
    <property type="project" value="InterPro"/>
</dbReference>